<feature type="compositionally biased region" description="Polar residues" evidence="1">
    <location>
        <begin position="37"/>
        <end position="53"/>
    </location>
</feature>
<reference evidence="2" key="1">
    <citation type="submission" date="2016-07" db="EMBL/GenBank/DDBJ databases">
        <authorList>
            <person name="Bretaudeau A."/>
        </authorList>
    </citation>
    <scope>NUCLEOTIDE SEQUENCE</scope>
    <source>
        <strain evidence="2">Rice</strain>
        <tissue evidence="2">Whole body</tissue>
    </source>
</reference>
<feature type="compositionally biased region" description="Basic and acidic residues" evidence="1">
    <location>
        <begin position="100"/>
        <end position="113"/>
    </location>
</feature>
<proteinExistence type="predicted"/>
<sequence length="187" mass="20792">MRVRKKPDLRLNMPSYPSDYVEMPPETRKKIEEVIRNSMSPTTENIVNTPSTSEQDDIREETRTPEVRIVGPEDDTDKSDPTEPKDDASSAGSPVVYRKANKEGESKDGNSEQIEKHVVNFSAFAHKFKYRSPLWIESDSDVSKSSSDSRGNNGGLCNSDDSIGCHSSDSSDSINNFLDSKVTGFHS</sequence>
<name>A0A2H1WTR9_SPOFR</name>
<organism evidence="2">
    <name type="scientific">Spodoptera frugiperda</name>
    <name type="common">Fall armyworm</name>
    <dbReference type="NCBI Taxonomy" id="7108"/>
    <lineage>
        <taxon>Eukaryota</taxon>
        <taxon>Metazoa</taxon>
        <taxon>Ecdysozoa</taxon>
        <taxon>Arthropoda</taxon>
        <taxon>Hexapoda</taxon>
        <taxon>Insecta</taxon>
        <taxon>Pterygota</taxon>
        <taxon>Neoptera</taxon>
        <taxon>Endopterygota</taxon>
        <taxon>Lepidoptera</taxon>
        <taxon>Glossata</taxon>
        <taxon>Ditrysia</taxon>
        <taxon>Noctuoidea</taxon>
        <taxon>Noctuidae</taxon>
        <taxon>Amphipyrinae</taxon>
        <taxon>Spodoptera</taxon>
    </lineage>
</organism>
<accession>A0A2H1WTR9</accession>
<dbReference type="EMBL" id="ODYU01010943">
    <property type="protein sequence ID" value="SOQ56366.1"/>
    <property type="molecule type" value="Genomic_DNA"/>
</dbReference>
<feature type="compositionally biased region" description="Basic and acidic residues" evidence="1">
    <location>
        <begin position="78"/>
        <end position="88"/>
    </location>
</feature>
<feature type="compositionally biased region" description="Basic and acidic residues" evidence="1">
    <location>
        <begin position="25"/>
        <end position="35"/>
    </location>
</feature>
<feature type="region of interest" description="Disordered" evidence="1">
    <location>
        <begin position="139"/>
        <end position="187"/>
    </location>
</feature>
<evidence type="ECO:0000256" key="1">
    <source>
        <dbReference type="SAM" id="MobiDB-lite"/>
    </source>
</evidence>
<evidence type="ECO:0000313" key="2">
    <source>
        <dbReference type="EMBL" id="SOQ56366.1"/>
    </source>
</evidence>
<feature type="region of interest" description="Disordered" evidence="1">
    <location>
        <begin position="1"/>
        <end position="113"/>
    </location>
</feature>
<feature type="compositionally biased region" description="Low complexity" evidence="1">
    <location>
        <begin position="159"/>
        <end position="180"/>
    </location>
</feature>
<gene>
    <name evidence="2" type="ORF">SFRICE_021628</name>
</gene>
<dbReference type="AlphaFoldDB" id="A0A2H1WTR9"/>
<protein>
    <submittedName>
        <fullName evidence="2">SFRICE_021628</fullName>
    </submittedName>
</protein>